<evidence type="ECO:0000256" key="1">
    <source>
        <dbReference type="SAM" id="MobiDB-lite"/>
    </source>
</evidence>
<gene>
    <name evidence="2" type="ORF">IFR04_000894</name>
</gene>
<dbReference type="OrthoDB" id="3559294at2759"/>
<protein>
    <submittedName>
        <fullName evidence="2">Uncharacterized protein</fullName>
    </submittedName>
</protein>
<dbReference type="EMBL" id="JAFJYH010000006">
    <property type="protein sequence ID" value="KAG4425950.1"/>
    <property type="molecule type" value="Genomic_DNA"/>
</dbReference>
<sequence length="140" mass="16116">MFYDLLTIPDLRPSKAHPEHRAARKAVEEEFPHFDAKDLGLKAGVLALMLGIACYPRIKAEHDALEKVESNMKRQREKGKGGKRERRRSEGGEYGGRRREEHNGYGGGRRMSEAAERRRSAGWERDGYGHSEREGRSRRR</sequence>
<organism evidence="2 3">
    <name type="scientific">Cadophora malorum</name>
    <dbReference type="NCBI Taxonomy" id="108018"/>
    <lineage>
        <taxon>Eukaryota</taxon>
        <taxon>Fungi</taxon>
        <taxon>Dikarya</taxon>
        <taxon>Ascomycota</taxon>
        <taxon>Pezizomycotina</taxon>
        <taxon>Leotiomycetes</taxon>
        <taxon>Helotiales</taxon>
        <taxon>Ploettnerulaceae</taxon>
        <taxon>Cadophora</taxon>
    </lineage>
</organism>
<reference evidence="2" key="1">
    <citation type="submission" date="2021-02" db="EMBL/GenBank/DDBJ databases">
        <title>Genome sequence Cadophora malorum strain M34.</title>
        <authorList>
            <person name="Stefanovic E."/>
            <person name="Vu D."/>
            <person name="Scully C."/>
            <person name="Dijksterhuis J."/>
            <person name="Roader J."/>
            <person name="Houbraken J."/>
        </authorList>
    </citation>
    <scope>NUCLEOTIDE SEQUENCE</scope>
    <source>
        <strain evidence="2">M34</strain>
    </source>
</reference>
<feature type="region of interest" description="Disordered" evidence="1">
    <location>
        <begin position="65"/>
        <end position="140"/>
    </location>
</feature>
<dbReference type="AlphaFoldDB" id="A0A8H7WJF5"/>
<dbReference type="Proteomes" id="UP000664132">
    <property type="component" value="Unassembled WGS sequence"/>
</dbReference>
<feature type="compositionally biased region" description="Basic and acidic residues" evidence="1">
    <location>
        <begin position="110"/>
        <end position="140"/>
    </location>
</feature>
<proteinExistence type="predicted"/>
<accession>A0A8H7WJF5</accession>
<keyword evidence="3" id="KW-1185">Reference proteome</keyword>
<comment type="caution">
    <text evidence="2">The sequence shown here is derived from an EMBL/GenBank/DDBJ whole genome shotgun (WGS) entry which is preliminary data.</text>
</comment>
<name>A0A8H7WJF5_9HELO</name>
<evidence type="ECO:0000313" key="3">
    <source>
        <dbReference type="Proteomes" id="UP000664132"/>
    </source>
</evidence>
<feature type="compositionally biased region" description="Basic and acidic residues" evidence="1">
    <location>
        <begin position="65"/>
        <end position="103"/>
    </location>
</feature>
<evidence type="ECO:0000313" key="2">
    <source>
        <dbReference type="EMBL" id="KAG4425950.1"/>
    </source>
</evidence>